<dbReference type="AlphaFoldDB" id="A0A7W9X547"/>
<evidence type="ECO:0000313" key="3">
    <source>
        <dbReference type="Proteomes" id="UP000540787"/>
    </source>
</evidence>
<dbReference type="Proteomes" id="UP000540787">
    <property type="component" value="Unassembled WGS sequence"/>
</dbReference>
<organism evidence="2 3">
    <name type="scientific">Massilia aurea</name>
    <dbReference type="NCBI Taxonomy" id="373040"/>
    <lineage>
        <taxon>Bacteria</taxon>
        <taxon>Pseudomonadati</taxon>
        <taxon>Pseudomonadota</taxon>
        <taxon>Betaproteobacteria</taxon>
        <taxon>Burkholderiales</taxon>
        <taxon>Oxalobacteraceae</taxon>
        <taxon>Telluria group</taxon>
        <taxon>Massilia</taxon>
    </lineage>
</organism>
<sequence length="230" mass="25761">MKTTRIALLALPVLSLTLVSGYSQAEGLAPSSSAAFAKQQVKNIEAAAQYPGDVAEREGRAVVEQARSSSEDKKRWSHVVMQSDAAAEEADTLVMSLVRAIKFDMQLQPNDGHIIFTVPGTRHVFKLANSAGSKGNICPSYSVRVLEASNGHVVFRKVCKPFEYLRNRVYMSNEFYLYDVHPVLVYPVHCLHERQDTNWPPIDRRMIGRHATLFHDLHGVQLAQRIDAFQ</sequence>
<keyword evidence="3" id="KW-1185">Reference proteome</keyword>
<keyword evidence="1" id="KW-0732">Signal</keyword>
<feature type="signal peptide" evidence="1">
    <location>
        <begin position="1"/>
        <end position="25"/>
    </location>
</feature>
<gene>
    <name evidence="2" type="ORF">HD842_004696</name>
</gene>
<comment type="caution">
    <text evidence="2">The sequence shown here is derived from an EMBL/GenBank/DDBJ whole genome shotgun (WGS) entry which is preliminary data.</text>
</comment>
<proteinExistence type="predicted"/>
<reference evidence="2 3" key="1">
    <citation type="submission" date="2020-08" db="EMBL/GenBank/DDBJ databases">
        <title>The Agave Microbiome: Exploring the role of microbial communities in plant adaptations to desert environments.</title>
        <authorList>
            <person name="Partida-Martinez L.P."/>
        </authorList>
    </citation>
    <scope>NUCLEOTIDE SEQUENCE [LARGE SCALE GENOMIC DNA]</scope>
    <source>
        <strain evidence="2 3">AT3.2</strain>
    </source>
</reference>
<evidence type="ECO:0000313" key="2">
    <source>
        <dbReference type="EMBL" id="MBB6136518.1"/>
    </source>
</evidence>
<accession>A0A7W9X547</accession>
<protein>
    <submittedName>
        <fullName evidence="2">Uncharacterized protein</fullName>
    </submittedName>
</protein>
<name>A0A7W9X547_9BURK</name>
<dbReference type="EMBL" id="JACHBX010000006">
    <property type="protein sequence ID" value="MBB6136518.1"/>
    <property type="molecule type" value="Genomic_DNA"/>
</dbReference>
<feature type="chain" id="PRO_5030753472" evidence="1">
    <location>
        <begin position="26"/>
        <end position="230"/>
    </location>
</feature>
<evidence type="ECO:0000256" key="1">
    <source>
        <dbReference type="SAM" id="SignalP"/>
    </source>
</evidence>